<reference evidence="3 4" key="1">
    <citation type="submission" date="2019-04" db="EMBL/GenBank/DDBJ databases">
        <authorList>
            <consortium name="Wellcome Sanger Institute Data Sharing"/>
        </authorList>
    </citation>
    <scope>NUCLEOTIDE SEQUENCE [LARGE SCALE GENOMIC DNA]</scope>
</reference>
<dbReference type="AlphaFoldDB" id="A0A8D0CGD3"/>
<feature type="domain" description="Ig-like" evidence="2">
    <location>
        <begin position="255"/>
        <end position="337"/>
    </location>
</feature>
<dbReference type="SUPFAM" id="SSF48726">
    <property type="entry name" value="Immunoglobulin"/>
    <property type="match status" value="4"/>
</dbReference>
<protein>
    <submittedName>
        <fullName evidence="3">Myelin-associated glycoprotein-like</fullName>
    </submittedName>
</protein>
<keyword evidence="1" id="KW-1133">Transmembrane helix</keyword>
<evidence type="ECO:0000313" key="4">
    <source>
        <dbReference type="Proteomes" id="UP000694397"/>
    </source>
</evidence>
<dbReference type="GeneTree" id="ENSGT01150000286924"/>
<dbReference type="Ensembl" id="ENSSFOT00015059620.1">
    <property type="protein sequence ID" value="ENSSFOP00015068193.1"/>
    <property type="gene ID" value="ENSSFOG00015019971.2"/>
</dbReference>
<keyword evidence="1" id="KW-0472">Membrane</keyword>
<dbReference type="OrthoDB" id="25840at2759"/>
<sequence length="556" mass="61941">MLGETYAGRNMKRPHTLGLMKEVLLSSITISIPEQVSALSGSCVVIPCSFTVQPPRIARGKPVKYHIRLRYPYGLFSRWRTAFSNEDTTEVERSFRGRTSLTGDPSKGDCSVRIDRVRKEDANQYEVALKERGASEWKTTISVSVSVSDTPVRPVISDPGTITEGQLVTLNCTVIYSCPGQPPQLRWRWEKGGQENSSQYQEQVPPQPHQQKLVLHTSVSFHASHLAPPRIKCLAGYGDKWTASATKELHIRFPPKDIAVNVLTVTVQEGASALLYCACKADPPVTEYQWSYTRQDHTIILASRVQNVRVHNVTRDMIFYCRAQNEIGGAESGPAVVNVQYKPLISETSSCQWDGWTILCQCVVDSNPRPAVTWSVNGSNPPDSYNTSVSATGGTVAARLNGGTGQQPNVVCYAHNALGNDSATLLAGSKDSLLWKVVPASAILVSLFLFASILFLLHCRRKTGKHMLKYRHPSVYPGNLGVYHYHSPIYINCSEVTHIYTNGSYQLVYQNCTPIFVQNKQWRHQRERRVVWSDGPPREIQTPGNDPENAIYLEVI</sequence>
<dbReference type="GeneID" id="108919111"/>
<dbReference type="Proteomes" id="UP000694397">
    <property type="component" value="Chromosome 18"/>
</dbReference>
<dbReference type="PANTHER" id="PTHR46484:SF3">
    <property type="entry name" value="MYELIN-ASSOCIATED GLYCOPROTEIN-LIKE"/>
    <property type="match status" value="1"/>
</dbReference>
<evidence type="ECO:0000313" key="3">
    <source>
        <dbReference type="Ensembl" id="ENSSFOP00015068193.1"/>
    </source>
</evidence>
<feature type="transmembrane region" description="Helical" evidence="1">
    <location>
        <begin position="433"/>
        <end position="457"/>
    </location>
</feature>
<dbReference type="InterPro" id="IPR013783">
    <property type="entry name" value="Ig-like_fold"/>
</dbReference>
<evidence type="ECO:0000259" key="2">
    <source>
        <dbReference type="PROSITE" id="PS50835"/>
    </source>
</evidence>
<dbReference type="InterPro" id="IPR036179">
    <property type="entry name" value="Ig-like_dom_sf"/>
</dbReference>
<gene>
    <name evidence="3" type="primary">LOC108919111</name>
</gene>
<feature type="domain" description="Ig-like" evidence="2">
    <location>
        <begin position="151"/>
        <end position="250"/>
    </location>
</feature>
<dbReference type="PANTHER" id="PTHR46484">
    <property type="entry name" value="SI:CH211-171H4.5-RELATED"/>
    <property type="match status" value="1"/>
</dbReference>
<keyword evidence="4" id="KW-1185">Reference proteome</keyword>
<proteinExistence type="predicted"/>
<organism evidence="3 4">
    <name type="scientific">Scleropages formosus</name>
    <name type="common">Asian bonytongue</name>
    <name type="synonym">Osteoglossum formosum</name>
    <dbReference type="NCBI Taxonomy" id="113540"/>
    <lineage>
        <taxon>Eukaryota</taxon>
        <taxon>Metazoa</taxon>
        <taxon>Chordata</taxon>
        <taxon>Craniata</taxon>
        <taxon>Vertebrata</taxon>
        <taxon>Euteleostomi</taxon>
        <taxon>Actinopterygii</taxon>
        <taxon>Neopterygii</taxon>
        <taxon>Teleostei</taxon>
        <taxon>Osteoglossocephala</taxon>
        <taxon>Osteoglossomorpha</taxon>
        <taxon>Osteoglossiformes</taxon>
        <taxon>Osteoglossidae</taxon>
        <taxon>Scleropages</taxon>
    </lineage>
</organism>
<accession>A0A8D0CGD3</accession>
<dbReference type="Gene3D" id="2.60.40.10">
    <property type="entry name" value="Immunoglobulins"/>
    <property type="match status" value="4"/>
</dbReference>
<reference evidence="3" key="2">
    <citation type="submission" date="2025-08" db="UniProtKB">
        <authorList>
            <consortium name="Ensembl"/>
        </authorList>
    </citation>
    <scope>IDENTIFICATION</scope>
</reference>
<name>A0A8D0CGD3_SCLFO</name>
<dbReference type="SMART" id="SM00409">
    <property type="entry name" value="IG"/>
    <property type="match status" value="3"/>
</dbReference>
<keyword evidence="1" id="KW-0812">Transmembrane</keyword>
<dbReference type="RefSeq" id="XP_029115635.1">
    <property type="nucleotide sequence ID" value="XM_029259802.1"/>
</dbReference>
<dbReference type="InterPro" id="IPR007110">
    <property type="entry name" value="Ig-like_dom"/>
</dbReference>
<evidence type="ECO:0000256" key="1">
    <source>
        <dbReference type="SAM" id="Phobius"/>
    </source>
</evidence>
<dbReference type="InterPro" id="IPR003599">
    <property type="entry name" value="Ig_sub"/>
</dbReference>
<dbReference type="PROSITE" id="PS50835">
    <property type="entry name" value="IG_LIKE"/>
    <property type="match status" value="2"/>
</dbReference>
<reference evidence="3" key="3">
    <citation type="submission" date="2025-09" db="UniProtKB">
        <authorList>
            <consortium name="Ensembl"/>
        </authorList>
    </citation>
    <scope>IDENTIFICATION</scope>
</reference>